<gene>
    <name evidence="2" type="ORF">K435DRAFT_861737</name>
</gene>
<evidence type="ECO:0000256" key="1">
    <source>
        <dbReference type="SAM" id="MobiDB-lite"/>
    </source>
</evidence>
<keyword evidence="3" id="KW-1185">Reference proteome</keyword>
<name>A0A4S8LUF7_DENBC</name>
<feature type="compositionally biased region" description="Low complexity" evidence="1">
    <location>
        <begin position="1"/>
        <end position="12"/>
    </location>
</feature>
<proteinExistence type="predicted"/>
<accession>A0A4S8LUF7</accession>
<feature type="region of interest" description="Disordered" evidence="1">
    <location>
        <begin position="1"/>
        <end position="30"/>
    </location>
</feature>
<feature type="region of interest" description="Disordered" evidence="1">
    <location>
        <begin position="98"/>
        <end position="140"/>
    </location>
</feature>
<dbReference type="AlphaFoldDB" id="A0A4S8LUF7"/>
<feature type="compositionally biased region" description="Low complexity" evidence="1">
    <location>
        <begin position="120"/>
        <end position="140"/>
    </location>
</feature>
<sequence length="311" mass="33008">MAPGTTRNNTRTGTRRAPRGNLVEGPSQPISEEFEILDSASETTDSPATTPGTHIVNLTPKSAVDAHTVASAAASLDPVQSLSASVSLDPVLSLPATQIPSTSTPAQSTDTTSPDLPLVSSGSPSQSRPGSPDSFSSSSSDSSSSFYIIMTTSSPAPWVNNGAGHLPTINSRHLEPLALFNVFSCVDGYYINKEITDTDSKKARNAFFSCFTAPGSVHFFAANRTSLLSLDSADYKHAIHKHILGDNWESDVHSRIFSTKQASVEDKSFEVLQNTIGAYNSMLQGTPSAVDDVGLQGAFYSSFTPEFALRR</sequence>
<dbReference type="Proteomes" id="UP000297245">
    <property type="component" value="Unassembled WGS sequence"/>
</dbReference>
<evidence type="ECO:0000313" key="3">
    <source>
        <dbReference type="Proteomes" id="UP000297245"/>
    </source>
</evidence>
<dbReference type="EMBL" id="ML179255">
    <property type="protein sequence ID" value="THU93217.1"/>
    <property type="molecule type" value="Genomic_DNA"/>
</dbReference>
<evidence type="ECO:0000313" key="2">
    <source>
        <dbReference type="EMBL" id="THU93217.1"/>
    </source>
</evidence>
<feature type="compositionally biased region" description="Polar residues" evidence="1">
    <location>
        <begin position="98"/>
        <end position="114"/>
    </location>
</feature>
<reference evidence="2 3" key="1">
    <citation type="journal article" date="2019" name="Nat. Ecol. Evol.">
        <title>Megaphylogeny resolves global patterns of mushroom evolution.</title>
        <authorList>
            <person name="Varga T."/>
            <person name="Krizsan K."/>
            <person name="Foldi C."/>
            <person name="Dima B."/>
            <person name="Sanchez-Garcia M."/>
            <person name="Sanchez-Ramirez S."/>
            <person name="Szollosi G.J."/>
            <person name="Szarkandi J.G."/>
            <person name="Papp V."/>
            <person name="Albert L."/>
            <person name="Andreopoulos W."/>
            <person name="Angelini C."/>
            <person name="Antonin V."/>
            <person name="Barry K.W."/>
            <person name="Bougher N.L."/>
            <person name="Buchanan P."/>
            <person name="Buyck B."/>
            <person name="Bense V."/>
            <person name="Catcheside P."/>
            <person name="Chovatia M."/>
            <person name="Cooper J."/>
            <person name="Damon W."/>
            <person name="Desjardin D."/>
            <person name="Finy P."/>
            <person name="Geml J."/>
            <person name="Haridas S."/>
            <person name="Hughes K."/>
            <person name="Justo A."/>
            <person name="Karasinski D."/>
            <person name="Kautmanova I."/>
            <person name="Kiss B."/>
            <person name="Kocsube S."/>
            <person name="Kotiranta H."/>
            <person name="LaButti K.M."/>
            <person name="Lechner B.E."/>
            <person name="Liimatainen K."/>
            <person name="Lipzen A."/>
            <person name="Lukacs Z."/>
            <person name="Mihaltcheva S."/>
            <person name="Morgado L.N."/>
            <person name="Niskanen T."/>
            <person name="Noordeloos M.E."/>
            <person name="Ohm R.A."/>
            <person name="Ortiz-Santana B."/>
            <person name="Ovrebo C."/>
            <person name="Racz N."/>
            <person name="Riley R."/>
            <person name="Savchenko A."/>
            <person name="Shiryaev A."/>
            <person name="Soop K."/>
            <person name="Spirin V."/>
            <person name="Szebenyi C."/>
            <person name="Tomsovsky M."/>
            <person name="Tulloss R.E."/>
            <person name="Uehling J."/>
            <person name="Grigoriev I.V."/>
            <person name="Vagvolgyi C."/>
            <person name="Papp T."/>
            <person name="Martin F.M."/>
            <person name="Miettinen O."/>
            <person name="Hibbett D.S."/>
            <person name="Nagy L.G."/>
        </authorList>
    </citation>
    <scope>NUCLEOTIDE SEQUENCE [LARGE SCALE GENOMIC DNA]</scope>
    <source>
        <strain evidence="2 3">CBS 962.96</strain>
    </source>
</reference>
<organism evidence="2 3">
    <name type="scientific">Dendrothele bispora (strain CBS 962.96)</name>
    <dbReference type="NCBI Taxonomy" id="1314807"/>
    <lineage>
        <taxon>Eukaryota</taxon>
        <taxon>Fungi</taxon>
        <taxon>Dikarya</taxon>
        <taxon>Basidiomycota</taxon>
        <taxon>Agaricomycotina</taxon>
        <taxon>Agaricomycetes</taxon>
        <taxon>Agaricomycetidae</taxon>
        <taxon>Agaricales</taxon>
        <taxon>Agaricales incertae sedis</taxon>
        <taxon>Dendrothele</taxon>
    </lineage>
</organism>
<protein>
    <submittedName>
        <fullName evidence="2">Uncharacterized protein</fullName>
    </submittedName>
</protein>